<feature type="transmembrane region" description="Helical" evidence="11">
    <location>
        <begin position="72"/>
        <end position="88"/>
    </location>
</feature>
<dbReference type="EMBL" id="UINC01078508">
    <property type="protein sequence ID" value="SVC19654.1"/>
    <property type="molecule type" value="Genomic_DNA"/>
</dbReference>
<feature type="transmembrane region" description="Helical" evidence="11">
    <location>
        <begin position="151"/>
        <end position="168"/>
    </location>
</feature>
<dbReference type="InterPro" id="IPR000462">
    <property type="entry name" value="CDP-OH_P_trans"/>
</dbReference>
<dbReference type="GO" id="GO:0016020">
    <property type="term" value="C:membrane"/>
    <property type="evidence" value="ECO:0007669"/>
    <property type="project" value="UniProtKB-SubCell"/>
</dbReference>
<dbReference type="Pfam" id="PF01066">
    <property type="entry name" value="CDP-OH_P_transf"/>
    <property type="match status" value="1"/>
</dbReference>
<evidence type="ECO:0000256" key="7">
    <source>
        <dbReference type="ARBA" id="ARBA00023098"/>
    </source>
</evidence>
<dbReference type="PROSITE" id="PS00379">
    <property type="entry name" value="CDP_ALCOHOL_P_TRANSF"/>
    <property type="match status" value="1"/>
</dbReference>
<reference evidence="12" key="1">
    <citation type="submission" date="2018-05" db="EMBL/GenBank/DDBJ databases">
        <authorList>
            <person name="Lanie J.A."/>
            <person name="Ng W.-L."/>
            <person name="Kazmierczak K.M."/>
            <person name="Andrzejewski T.M."/>
            <person name="Davidsen T.M."/>
            <person name="Wayne K.J."/>
            <person name="Tettelin H."/>
            <person name="Glass J.I."/>
            <person name="Rusch D."/>
            <person name="Podicherti R."/>
            <person name="Tsui H.-C.T."/>
            <person name="Winkler M.E."/>
        </authorList>
    </citation>
    <scope>NUCLEOTIDE SEQUENCE</scope>
</reference>
<evidence type="ECO:0000256" key="1">
    <source>
        <dbReference type="ARBA" id="ARBA00004141"/>
    </source>
</evidence>
<feature type="transmembrane region" description="Helical" evidence="11">
    <location>
        <begin position="12"/>
        <end position="27"/>
    </location>
</feature>
<dbReference type="Gene3D" id="1.20.120.1760">
    <property type="match status" value="1"/>
</dbReference>
<dbReference type="AlphaFoldDB" id="A0A382K461"/>
<feature type="transmembrane region" description="Helical" evidence="11">
    <location>
        <begin position="33"/>
        <end position="51"/>
    </location>
</feature>
<keyword evidence="9" id="KW-0594">Phospholipid biosynthesis</keyword>
<evidence type="ECO:0000256" key="9">
    <source>
        <dbReference type="ARBA" id="ARBA00023209"/>
    </source>
</evidence>
<organism evidence="12">
    <name type="scientific">marine metagenome</name>
    <dbReference type="NCBI Taxonomy" id="408172"/>
    <lineage>
        <taxon>unclassified sequences</taxon>
        <taxon>metagenomes</taxon>
        <taxon>ecological metagenomes</taxon>
    </lineage>
</organism>
<evidence type="ECO:0000256" key="5">
    <source>
        <dbReference type="ARBA" id="ARBA00022692"/>
    </source>
</evidence>
<feature type="transmembrane region" description="Helical" evidence="11">
    <location>
        <begin position="108"/>
        <end position="131"/>
    </location>
</feature>
<sequence>MNLPNKLTTSRFFITIIFVVLMLWDSLPYNTSWAALLFFIGGMTDILDGYLARKQGLQTDFGALMDPLADKILVCAGFILLVGMKINPETQLGSYQLPEALAAPGKELLMPAWMVIVIVARELAITGLRLLAANKQVVLPAENIGKRKTNLQFVAIISMLVIISYPGWGEGWVKFFGVEIAGCPWSIWFTFIATWGAVGLTLVSGVHYLWVNRDLYLKDM</sequence>
<dbReference type="PANTHER" id="PTHR14269">
    <property type="entry name" value="CDP-DIACYLGLYCEROL--GLYCEROL-3-PHOSPHATE 3-PHOSPHATIDYLTRANSFERASE-RELATED"/>
    <property type="match status" value="1"/>
</dbReference>
<gene>
    <name evidence="12" type="ORF">METZ01_LOCUS272508</name>
</gene>
<name>A0A382K461_9ZZZZ</name>
<dbReference type="GO" id="GO:0008444">
    <property type="term" value="F:CDP-diacylglycerol-glycerol-3-phosphate 3-phosphatidyltransferase activity"/>
    <property type="evidence" value="ECO:0007669"/>
    <property type="project" value="InterPro"/>
</dbReference>
<comment type="subcellular location">
    <subcellularLocation>
        <location evidence="1">Membrane</location>
        <topology evidence="1">Multi-pass membrane protein</topology>
    </subcellularLocation>
</comment>
<keyword evidence="8 11" id="KW-0472">Membrane</keyword>
<proteinExistence type="inferred from homology"/>
<dbReference type="PIRSF" id="PIRSF000847">
    <property type="entry name" value="Phos_ph_gly_syn"/>
    <property type="match status" value="1"/>
</dbReference>
<keyword evidence="10" id="KW-1208">Phospholipid metabolism</keyword>
<dbReference type="InterPro" id="IPR043130">
    <property type="entry name" value="CDP-OH_PTrfase_TM_dom"/>
</dbReference>
<dbReference type="InterPro" id="IPR048254">
    <property type="entry name" value="CDP_ALCOHOL_P_TRANSF_CS"/>
</dbReference>
<accession>A0A382K461</accession>
<keyword evidence="5 11" id="KW-0812">Transmembrane</keyword>
<evidence type="ECO:0008006" key="13">
    <source>
        <dbReference type="Google" id="ProtNLM"/>
    </source>
</evidence>
<evidence type="ECO:0000256" key="3">
    <source>
        <dbReference type="ARBA" id="ARBA00022516"/>
    </source>
</evidence>
<evidence type="ECO:0000256" key="8">
    <source>
        <dbReference type="ARBA" id="ARBA00023136"/>
    </source>
</evidence>
<evidence type="ECO:0000256" key="2">
    <source>
        <dbReference type="ARBA" id="ARBA00010441"/>
    </source>
</evidence>
<protein>
    <recommendedName>
        <fullName evidence="13">CDP-diacylglycerol--glycerol-3-phosphate 3-phosphatidyltransferase</fullName>
    </recommendedName>
</protein>
<evidence type="ECO:0000256" key="6">
    <source>
        <dbReference type="ARBA" id="ARBA00022989"/>
    </source>
</evidence>
<dbReference type="InterPro" id="IPR050324">
    <property type="entry name" value="CDP-alcohol_PTase-I"/>
</dbReference>
<evidence type="ECO:0000256" key="11">
    <source>
        <dbReference type="SAM" id="Phobius"/>
    </source>
</evidence>
<keyword evidence="6 11" id="KW-1133">Transmembrane helix</keyword>
<keyword evidence="3" id="KW-0444">Lipid biosynthesis</keyword>
<evidence type="ECO:0000256" key="10">
    <source>
        <dbReference type="ARBA" id="ARBA00023264"/>
    </source>
</evidence>
<keyword evidence="4" id="KW-0808">Transferase</keyword>
<evidence type="ECO:0000313" key="12">
    <source>
        <dbReference type="EMBL" id="SVC19654.1"/>
    </source>
</evidence>
<evidence type="ECO:0000256" key="4">
    <source>
        <dbReference type="ARBA" id="ARBA00022679"/>
    </source>
</evidence>
<dbReference type="InterPro" id="IPR004570">
    <property type="entry name" value="Phosphatidylglycerol_P_synth"/>
</dbReference>
<feature type="transmembrane region" description="Helical" evidence="11">
    <location>
        <begin position="188"/>
        <end position="211"/>
    </location>
</feature>
<dbReference type="GO" id="GO:0046474">
    <property type="term" value="P:glycerophospholipid biosynthetic process"/>
    <property type="evidence" value="ECO:0007669"/>
    <property type="project" value="TreeGrafter"/>
</dbReference>
<comment type="similarity">
    <text evidence="2">Belongs to the CDP-alcohol phosphatidyltransferase class-I family.</text>
</comment>
<dbReference type="PANTHER" id="PTHR14269:SF62">
    <property type="entry name" value="CDP-DIACYLGLYCEROL--GLYCEROL-3-PHOSPHATE 3-PHOSPHATIDYLTRANSFERASE 1, CHLOROPLASTIC"/>
    <property type="match status" value="1"/>
</dbReference>
<keyword evidence="7" id="KW-0443">Lipid metabolism</keyword>